<name>A0A0K0GP09_XANOP</name>
<dbReference type="Proteomes" id="UP000001740">
    <property type="component" value="Chromosome"/>
</dbReference>
<gene>
    <name evidence="1" type="ordered locus">PXO_05728</name>
</gene>
<accession>A0A0K0GP09</accession>
<sequence>MPAQRAMLQAQCVTATSRSSRTLPSAWVAARHRTTGRQSARPD</sequence>
<organism evidence="1 2">
    <name type="scientific">Xanthomonas oryzae pv. oryzae (strain PXO99A)</name>
    <dbReference type="NCBI Taxonomy" id="360094"/>
    <lineage>
        <taxon>Bacteria</taxon>
        <taxon>Pseudomonadati</taxon>
        <taxon>Pseudomonadota</taxon>
        <taxon>Gammaproteobacteria</taxon>
        <taxon>Lysobacterales</taxon>
        <taxon>Lysobacteraceae</taxon>
        <taxon>Xanthomonas</taxon>
    </lineage>
</organism>
<protein>
    <submittedName>
        <fullName evidence="1">Uncharacterized protein</fullName>
    </submittedName>
</protein>
<reference evidence="1 2" key="1">
    <citation type="journal article" date="2008" name="BMC Genomics">
        <title>Genome sequence and rapid evolution of the rice pathogen Xanthomonas oryzae pv. oryzae PXO99A.</title>
        <authorList>
            <person name="Salzberg S.L."/>
            <person name="Sommer D.D."/>
            <person name="Schatz M.C."/>
            <person name="Phillippy A.M."/>
            <person name="Rabinowicz P.D."/>
            <person name="Tsuge S."/>
            <person name="Furutani A."/>
            <person name="Ochiai H."/>
            <person name="Delcher A.L."/>
            <person name="Kelley D."/>
            <person name="Madupu R."/>
            <person name="Puiu D."/>
            <person name="Radune D."/>
            <person name="Shumway M."/>
            <person name="Trapnell C."/>
            <person name="Aparna G."/>
            <person name="Jha G."/>
            <person name="Pandey A."/>
            <person name="Patil P.B."/>
            <person name="Ishihara H."/>
            <person name="Meyer D.F."/>
            <person name="Szurek B."/>
            <person name="Verdier V."/>
            <person name="Koebnik R."/>
            <person name="Dow J.M."/>
            <person name="Ryan R.P."/>
            <person name="Hirata H."/>
            <person name="Tsuyumu S."/>
            <person name="Won Lee S."/>
            <person name="Seo Y.S."/>
            <person name="Sriariyanum M."/>
            <person name="Ronald P.C."/>
            <person name="Sonti R.V."/>
            <person name="Van Sluys M.A."/>
            <person name="Leach J.E."/>
            <person name="White F.F."/>
            <person name="Bogdanove A.J."/>
        </authorList>
    </citation>
    <scope>NUCLEOTIDE SEQUENCE [LARGE SCALE GENOMIC DNA]</scope>
    <source>
        <strain evidence="1 2">PXO99A</strain>
    </source>
</reference>
<dbReference type="EMBL" id="CP000967">
    <property type="protein sequence ID" value="ACD60606.1"/>
    <property type="molecule type" value="Genomic_DNA"/>
</dbReference>
<evidence type="ECO:0000313" key="2">
    <source>
        <dbReference type="Proteomes" id="UP000001740"/>
    </source>
</evidence>
<dbReference type="HOGENOM" id="CLU_3241509_0_0_6"/>
<dbReference type="AlphaFoldDB" id="A0A0K0GP09"/>
<dbReference type="KEGG" id="xop:PXO_05728"/>
<proteinExistence type="predicted"/>
<evidence type="ECO:0000313" key="1">
    <source>
        <dbReference type="EMBL" id="ACD60606.1"/>
    </source>
</evidence>